<dbReference type="Pfam" id="PF09084">
    <property type="entry name" value="NMT1"/>
    <property type="match status" value="1"/>
</dbReference>
<name>A0ABZ2CIW0_9BACI</name>
<accession>A0ABZ2CIW0</accession>
<feature type="domain" description="Solute-binding protein family 3/N-terminal" evidence="7">
    <location>
        <begin position="42"/>
        <end position="266"/>
    </location>
</feature>
<gene>
    <name evidence="8" type="ORF">R4Z09_12370</name>
</gene>
<dbReference type="PANTHER" id="PTHR30024">
    <property type="entry name" value="ALIPHATIC SULFONATES-BINDING PROTEIN-RELATED"/>
    <property type="match status" value="1"/>
</dbReference>
<dbReference type="CDD" id="cd01008">
    <property type="entry name" value="PBP2_NrtA_SsuA_CpmA_like"/>
    <property type="match status" value="1"/>
</dbReference>
<keyword evidence="3 6" id="KW-0732">Signal</keyword>
<dbReference type="SMART" id="SM00062">
    <property type="entry name" value="PBPb"/>
    <property type="match status" value="1"/>
</dbReference>
<organism evidence="8 9">
    <name type="scientific">Niallia oryzisoli</name>
    <dbReference type="NCBI Taxonomy" id="1737571"/>
    <lineage>
        <taxon>Bacteria</taxon>
        <taxon>Bacillati</taxon>
        <taxon>Bacillota</taxon>
        <taxon>Bacilli</taxon>
        <taxon>Bacillales</taxon>
        <taxon>Bacillaceae</taxon>
        <taxon>Niallia</taxon>
    </lineage>
</organism>
<comment type="subcellular location">
    <subcellularLocation>
        <location evidence="1">Periplasm</location>
    </subcellularLocation>
</comment>
<evidence type="ECO:0000256" key="3">
    <source>
        <dbReference type="ARBA" id="ARBA00022729"/>
    </source>
</evidence>
<evidence type="ECO:0000256" key="6">
    <source>
        <dbReference type="SAM" id="SignalP"/>
    </source>
</evidence>
<dbReference type="EMBL" id="CP137640">
    <property type="protein sequence ID" value="WVX83717.1"/>
    <property type="molecule type" value="Genomic_DNA"/>
</dbReference>
<dbReference type="InterPro" id="IPR001638">
    <property type="entry name" value="Solute-binding_3/MltF_N"/>
</dbReference>
<evidence type="ECO:0000259" key="7">
    <source>
        <dbReference type="SMART" id="SM00062"/>
    </source>
</evidence>
<comment type="similarity">
    <text evidence="2">Belongs to the bacterial solute-binding protein SsuA/TauA family.</text>
</comment>
<dbReference type="Gene3D" id="3.40.190.10">
    <property type="entry name" value="Periplasmic binding protein-like II"/>
    <property type="match status" value="2"/>
</dbReference>
<dbReference type="SUPFAM" id="SSF53850">
    <property type="entry name" value="Periplasmic binding protein-like II"/>
    <property type="match status" value="1"/>
</dbReference>
<evidence type="ECO:0000256" key="1">
    <source>
        <dbReference type="ARBA" id="ARBA00004418"/>
    </source>
</evidence>
<evidence type="ECO:0000256" key="5">
    <source>
        <dbReference type="ARBA" id="ARBA00023288"/>
    </source>
</evidence>
<sequence>MKRITSLLKILPLIAILFLAACSGGTKEASNGTDNQEIENSKIRLGIDAGTSTLPFRVAEEKGFFKEQGLEPTIATFPYGIDTINALFTEQTDTGYAADYALINSLGKGDLVILGTMSRSDEETSKDTQLLVKGSIESPQELKGKHLGVAKGTVYEYIWAKYLKKYNINEKDVTYVPFSTPDEAIVGMKNGDIDAVWTGGALAEKFKAVEGVKQLDNLNGAGVSIDLYLVASRSYAEQNPQSTENALKALSKGIDFTINQKEEAAKIAFDKLKLPEKDVLKDLQKSNYVLGFTKEDYKHLEDMKKWIEANKNLENNFKLEDKLYLDPLKKAFPDSVTYK</sequence>
<reference evidence="8 9" key="1">
    <citation type="submission" date="2023-10" db="EMBL/GenBank/DDBJ databases">
        <title>Niallia locisalis sp.nov. isolated from a salt pond sample.</title>
        <authorList>
            <person name="Li X.-J."/>
            <person name="Dong L."/>
        </authorList>
    </citation>
    <scope>NUCLEOTIDE SEQUENCE [LARGE SCALE GENOMIC DNA]</scope>
    <source>
        <strain evidence="8 9">DSM 29761</strain>
    </source>
</reference>
<dbReference type="PROSITE" id="PS51257">
    <property type="entry name" value="PROKAR_LIPOPROTEIN"/>
    <property type="match status" value="1"/>
</dbReference>
<feature type="signal peptide" evidence="6">
    <location>
        <begin position="1"/>
        <end position="20"/>
    </location>
</feature>
<dbReference type="PANTHER" id="PTHR30024:SF47">
    <property type="entry name" value="TAURINE-BINDING PERIPLASMIC PROTEIN"/>
    <property type="match status" value="1"/>
</dbReference>
<keyword evidence="4" id="KW-0564">Palmitate</keyword>
<evidence type="ECO:0000256" key="2">
    <source>
        <dbReference type="ARBA" id="ARBA00010742"/>
    </source>
</evidence>
<proteinExistence type="inferred from homology"/>
<keyword evidence="5" id="KW-0449">Lipoprotein</keyword>
<dbReference type="Proteomes" id="UP001357223">
    <property type="component" value="Chromosome"/>
</dbReference>
<feature type="chain" id="PRO_5045073628" evidence="6">
    <location>
        <begin position="21"/>
        <end position="339"/>
    </location>
</feature>
<dbReference type="RefSeq" id="WP_338452592.1">
    <property type="nucleotide sequence ID" value="NZ_CP137640.1"/>
</dbReference>
<keyword evidence="9" id="KW-1185">Reference proteome</keyword>
<dbReference type="InterPro" id="IPR015168">
    <property type="entry name" value="SsuA/THI5"/>
</dbReference>
<evidence type="ECO:0000256" key="4">
    <source>
        <dbReference type="ARBA" id="ARBA00023139"/>
    </source>
</evidence>
<protein>
    <submittedName>
        <fullName evidence="8">ABC transporter substrate-binding protein</fullName>
    </submittedName>
</protein>
<evidence type="ECO:0000313" key="8">
    <source>
        <dbReference type="EMBL" id="WVX83717.1"/>
    </source>
</evidence>
<evidence type="ECO:0000313" key="9">
    <source>
        <dbReference type="Proteomes" id="UP001357223"/>
    </source>
</evidence>